<comment type="cofactor">
    <cofactor evidence="7">
        <name>Ca(2+)</name>
        <dbReference type="ChEBI" id="CHEBI:29108"/>
    </cofactor>
    <text evidence="7">Binds 2 calcium ions per subunit.</text>
</comment>
<dbReference type="SUPFAM" id="SSF48113">
    <property type="entry name" value="Heme-dependent peroxidases"/>
    <property type="match status" value="1"/>
</dbReference>
<evidence type="ECO:0000256" key="4">
    <source>
        <dbReference type="ARBA" id="ARBA00022723"/>
    </source>
</evidence>
<dbReference type="Pfam" id="PF00141">
    <property type="entry name" value="peroxidase"/>
    <property type="match status" value="1"/>
</dbReference>
<gene>
    <name evidence="12" type="ORF">AXG93_2779s1000</name>
</gene>
<evidence type="ECO:0000259" key="11">
    <source>
        <dbReference type="PROSITE" id="PS50873"/>
    </source>
</evidence>
<keyword evidence="4 7" id="KW-0479">Metal-binding</keyword>
<evidence type="ECO:0000256" key="8">
    <source>
        <dbReference type="PIRSR" id="PIRSR600823-5"/>
    </source>
</evidence>
<evidence type="ECO:0000256" key="10">
    <source>
        <dbReference type="SAM" id="SignalP"/>
    </source>
</evidence>
<dbReference type="PROSITE" id="PS50873">
    <property type="entry name" value="PEROXIDASE_4"/>
    <property type="match status" value="1"/>
</dbReference>
<comment type="catalytic activity">
    <reaction evidence="1">
        <text>2 a phenolic donor + H2O2 = 2 a phenolic radical donor + 2 H2O</text>
        <dbReference type="Rhea" id="RHEA:56136"/>
        <dbReference type="ChEBI" id="CHEBI:15377"/>
        <dbReference type="ChEBI" id="CHEBI:16240"/>
        <dbReference type="ChEBI" id="CHEBI:139520"/>
        <dbReference type="ChEBI" id="CHEBI:139521"/>
        <dbReference type="EC" id="1.11.1.7"/>
    </reaction>
</comment>
<keyword evidence="2" id="KW-0560">Oxidoreductase</keyword>
<keyword evidence="13" id="KW-1185">Reference proteome</keyword>
<dbReference type="GO" id="GO:0046872">
    <property type="term" value="F:metal ion binding"/>
    <property type="evidence" value="ECO:0007669"/>
    <property type="project" value="UniProtKB-KW"/>
</dbReference>
<keyword evidence="10" id="KW-0732">Signal</keyword>
<evidence type="ECO:0000256" key="9">
    <source>
        <dbReference type="RuleBase" id="RU004241"/>
    </source>
</evidence>
<comment type="similarity">
    <text evidence="9">Belongs to the peroxidase family.</text>
</comment>
<name>A0A176W4T9_MARPO</name>
<dbReference type="InterPro" id="IPR002016">
    <property type="entry name" value="Haem_peroxidase"/>
</dbReference>
<feature type="binding site" evidence="6">
    <location>
        <position position="164"/>
    </location>
    <ligand>
        <name>substrate</name>
    </ligand>
</feature>
<feature type="disulfide bond" evidence="8">
    <location>
        <begin position="201"/>
        <end position="233"/>
    </location>
</feature>
<feature type="domain" description="Plant heme peroxidase family profile" evidence="11">
    <location>
        <begin position="120"/>
        <end position="255"/>
    </location>
</feature>
<evidence type="ECO:0000313" key="12">
    <source>
        <dbReference type="EMBL" id="OAE27552.1"/>
    </source>
</evidence>
<dbReference type="GO" id="GO:0020037">
    <property type="term" value="F:heme binding"/>
    <property type="evidence" value="ECO:0007669"/>
    <property type="project" value="InterPro"/>
</dbReference>
<keyword evidence="8" id="KW-1015">Disulfide bond</keyword>
<dbReference type="GO" id="GO:0006979">
    <property type="term" value="P:response to oxidative stress"/>
    <property type="evidence" value="ECO:0007669"/>
    <property type="project" value="InterPro"/>
</dbReference>
<evidence type="ECO:0000256" key="3">
    <source>
        <dbReference type="ARBA" id="ARBA00022617"/>
    </source>
</evidence>
<protein>
    <recommendedName>
        <fullName evidence="11">Plant heme peroxidase family profile domain-containing protein</fullName>
    </recommendedName>
</protein>
<keyword evidence="7" id="KW-0106">Calcium</keyword>
<evidence type="ECO:0000256" key="5">
    <source>
        <dbReference type="ARBA" id="ARBA00023004"/>
    </source>
</evidence>
<dbReference type="AlphaFoldDB" id="A0A176W4T9"/>
<evidence type="ECO:0000256" key="1">
    <source>
        <dbReference type="ARBA" id="ARBA00000189"/>
    </source>
</evidence>
<dbReference type="InterPro" id="IPR010255">
    <property type="entry name" value="Haem_peroxidase_sf"/>
</dbReference>
<dbReference type="EMBL" id="LVLJ01001862">
    <property type="protein sequence ID" value="OAE27552.1"/>
    <property type="molecule type" value="Genomic_DNA"/>
</dbReference>
<dbReference type="InterPro" id="IPR000823">
    <property type="entry name" value="Peroxidase_pln"/>
</dbReference>
<dbReference type="Gene3D" id="1.10.520.10">
    <property type="match status" value="1"/>
</dbReference>
<organism evidence="12 13">
    <name type="scientific">Marchantia polymorpha subsp. ruderalis</name>
    <dbReference type="NCBI Taxonomy" id="1480154"/>
    <lineage>
        <taxon>Eukaryota</taxon>
        <taxon>Viridiplantae</taxon>
        <taxon>Streptophyta</taxon>
        <taxon>Embryophyta</taxon>
        <taxon>Marchantiophyta</taxon>
        <taxon>Marchantiopsida</taxon>
        <taxon>Marchantiidae</taxon>
        <taxon>Marchantiales</taxon>
        <taxon>Marchantiaceae</taxon>
        <taxon>Marchantia</taxon>
    </lineage>
</organism>
<keyword evidence="5 7" id="KW-0408">Iron</keyword>
<dbReference type="PANTHER" id="PTHR31235">
    <property type="entry name" value="PEROXIDASE 25-RELATED"/>
    <property type="match status" value="1"/>
</dbReference>
<feature type="binding site" evidence="7">
    <location>
        <position position="252"/>
    </location>
    <ligand>
        <name>Ca(2+)</name>
        <dbReference type="ChEBI" id="CHEBI:29108"/>
        <label>2</label>
    </ligand>
</feature>
<feature type="binding site" description="axial binding residue" evidence="7">
    <location>
        <position position="194"/>
    </location>
    <ligand>
        <name>heme b</name>
        <dbReference type="ChEBI" id="CHEBI:60344"/>
    </ligand>
    <ligandPart>
        <name>Fe</name>
        <dbReference type="ChEBI" id="CHEBI:18248"/>
    </ligandPart>
</feature>
<evidence type="ECO:0000256" key="6">
    <source>
        <dbReference type="PIRSR" id="PIRSR600823-2"/>
    </source>
</evidence>
<evidence type="ECO:0000256" key="2">
    <source>
        <dbReference type="ARBA" id="ARBA00022559"/>
    </source>
</evidence>
<keyword evidence="2" id="KW-0575">Peroxidase</keyword>
<accession>A0A176W4T9</accession>
<keyword evidence="3" id="KW-0349">Heme</keyword>
<comment type="cofactor">
    <cofactor evidence="7">
        <name>heme b</name>
        <dbReference type="ChEBI" id="CHEBI:60344"/>
    </cofactor>
    <text evidence="7">Binds 1 heme b (iron(II)-protoporphyrin IX) group per subunit.</text>
</comment>
<feature type="binding site" evidence="7">
    <location>
        <position position="245"/>
    </location>
    <ligand>
        <name>Ca(2+)</name>
        <dbReference type="ChEBI" id="CHEBI:29108"/>
        <label>2</label>
    </ligand>
</feature>
<reference evidence="12" key="1">
    <citation type="submission" date="2016-03" db="EMBL/GenBank/DDBJ databases">
        <title>Mechanisms controlling the formation of the plant cell surface in tip-growing cells are functionally conserved among land plants.</title>
        <authorList>
            <person name="Honkanen S."/>
            <person name="Jones V.A."/>
            <person name="Morieri G."/>
            <person name="Champion C."/>
            <person name="Hetherington A.J."/>
            <person name="Kelly S."/>
            <person name="Saint-Marcoux D."/>
            <person name="Proust H."/>
            <person name="Prescott H."/>
            <person name="Dolan L."/>
        </authorList>
    </citation>
    <scope>NUCLEOTIDE SEQUENCE [LARGE SCALE GENOMIC DNA]</scope>
    <source>
        <tissue evidence="12">Whole gametophyte</tissue>
    </source>
</reference>
<evidence type="ECO:0000256" key="7">
    <source>
        <dbReference type="PIRSR" id="PIRSR600823-3"/>
    </source>
</evidence>
<feature type="chain" id="PRO_5008052258" description="Plant heme peroxidase family profile domain-containing protein" evidence="10">
    <location>
        <begin position="25"/>
        <end position="255"/>
    </location>
</feature>
<evidence type="ECO:0000313" key="13">
    <source>
        <dbReference type="Proteomes" id="UP000077202"/>
    </source>
</evidence>
<dbReference type="GO" id="GO:0140825">
    <property type="term" value="F:lactoperoxidase activity"/>
    <property type="evidence" value="ECO:0007669"/>
    <property type="project" value="UniProtKB-EC"/>
</dbReference>
<feature type="signal peptide" evidence="10">
    <location>
        <begin position="1"/>
        <end position="24"/>
    </location>
</feature>
<proteinExistence type="inferred from homology"/>
<sequence length="255" mass="27829">MENSGLKRLLCLLITWTTVAHVEANFHMVNERSGSKDVIKLVPSNNFGCAGVETNAAATGQYPSCSGGDIRIPDGQCGWSGVKIRPSCGGNYFGKLYGGSGEPQGDCYWNDSGNFAHFLCGPLVGGGVRAVAYYDRLLRRSWPVFLGRIDAAGSFADEVNGSLPEQKDNFTKLVETFAKFGLDAKHMIILSAGHSIRQVHCGAFFERLYNFQVLNITDPSMDPEFAAMLKVQCPHTRPFDFMALDATNGTFDSTY</sequence>
<dbReference type="Proteomes" id="UP000077202">
    <property type="component" value="Unassembled WGS sequence"/>
</dbReference>
<comment type="caution">
    <text evidence="12">The sequence shown here is derived from an EMBL/GenBank/DDBJ whole genome shotgun (WGS) entry which is preliminary data.</text>
</comment>
<dbReference type="Gene3D" id="1.10.420.10">
    <property type="entry name" value="Peroxidase, domain 2"/>
    <property type="match status" value="1"/>
</dbReference>